<dbReference type="InterPro" id="IPR015126">
    <property type="entry name" value="Mu_I-gamma"/>
</dbReference>
<protein>
    <submittedName>
        <fullName evidence="2">DDE endonuclease</fullName>
    </submittedName>
</protein>
<evidence type="ECO:0000313" key="3">
    <source>
        <dbReference type="Proteomes" id="UP000297565"/>
    </source>
</evidence>
<proteinExistence type="predicted"/>
<evidence type="ECO:0000313" key="2">
    <source>
        <dbReference type="EMBL" id="TEW23955.1"/>
    </source>
</evidence>
<dbReference type="Proteomes" id="UP000297565">
    <property type="component" value="Unassembled WGS sequence"/>
</dbReference>
<name>A0AAX2S1E3_HISSO</name>
<dbReference type="Gene3D" id="1.10.10.60">
    <property type="entry name" value="Homeodomain-like"/>
    <property type="match status" value="1"/>
</dbReference>
<comment type="caution">
    <text evidence="2">The sequence shown here is derived from an EMBL/GenBank/DDBJ whole genome shotgun (WGS) entry which is preliminary data.</text>
</comment>
<dbReference type="SUPFAM" id="SSF46689">
    <property type="entry name" value="Homeodomain-like"/>
    <property type="match status" value="1"/>
</dbReference>
<gene>
    <name evidence="2" type="ORF">E2R48_10915</name>
</gene>
<accession>A0AAX2S1E3</accession>
<sequence length="80" mass="9752">RWYYKVKNFERSDWLPLLIAKYDNKRPAAIAEFTPEAWESFKADYFRLERPQFGSCYERLKRSAKEQGWVIPSMTSIKRR</sequence>
<reference evidence="2 3" key="1">
    <citation type="submission" date="2019-03" db="EMBL/GenBank/DDBJ databases">
        <title>Horizontal Gene Transfer Machinery in Histophilus somni.</title>
        <authorList>
            <person name="Mostafa Nazari M."/>
            <person name="Liljebjelke K."/>
        </authorList>
    </citation>
    <scope>NUCLEOTIDE SEQUENCE [LARGE SCALE GENOMIC DNA]</scope>
    <source>
        <strain evidence="2 3">UOC-EPH-KLM-04</strain>
    </source>
</reference>
<feature type="non-terminal residue" evidence="2">
    <location>
        <position position="80"/>
    </location>
</feature>
<organism evidence="2 3">
    <name type="scientific">Histophilus somni</name>
    <name type="common">Haemophilus somnus</name>
    <dbReference type="NCBI Taxonomy" id="731"/>
    <lineage>
        <taxon>Bacteria</taxon>
        <taxon>Pseudomonadati</taxon>
        <taxon>Pseudomonadota</taxon>
        <taxon>Gammaproteobacteria</taxon>
        <taxon>Pasteurellales</taxon>
        <taxon>Pasteurellaceae</taxon>
        <taxon>Histophilus</taxon>
    </lineage>
</organism>
<dbReference type="GO" id="GO:0004519">
    <property type="term" value="F:endonuclease activity"/>
    <property type="evidence" value="ECO:0007669"/>
    <property type="project" value="UniProtKB-KW"/>
</dbReference>
<keyword evidence="2" id="KW-0378">Hydrolase</keyword>
<dbReference type="AlphaFoldDB" id="A0AAX2S1E3"/>
<dbReference type="RefSeq" id="WP_279586532.1">
    <property type="nucleotide sequence ID" value="NZ_SNRV01000155.1"/>
</dbReference>
<feature type="domain" description="Mu DNA binding I gamma subdomain" evidence="1">
    <location>
        <begin position="3"/>
        <end position="80"/>
    </location>
</feature>
<keyword evidence="2" id="KW-0540">Nuclease</keyword>
<dbReference type="Pfam" id="PF09039">
    <property type="entry name" value="HTH_Tnp_Mu_2"/>
    <property type="match status" value="1"/>
</dbReference>
<dbReference type="InterPro" id="IPR009057">
    <property type="entry name" value="Homeodomain-like_sf"/>
</dbReference>
<feature type="non-terminal residue" evidence="2">
    <location>
        <position position="1"/>
    </location>
</feature>
<dbReference type="EMBL" id="SNRV01000155">
    <property type="protein sequence ID" value="TEW23955.1"/>
    <property type="molecule type" value="Genomic_DNA"/>
</dbReference>
<evidence type="ECO:0000259" key="1">
    <source>
        <dbReference type="Pfam" id="PF09039"/>
    </source>
</evidence>
<keyword evidence="2" id="KW-0255">Endonuclease</keyword>